<protein>
    <submittedName>
        <fullName evidence="1">Uncharacterized protein</fullName>
    </submittedName>
</protein>
<accession>A0AAP0QP21</accession>
<keyword evidence="2" id="KW-1185">Reference proteome</keyword>
<comment type="caution">
    <text evidence="1">The sequence shown here is derived from an EMBL/GenBank/DDBJ whole genome shotgun (WGS) entry which is preliminary data.</text>
</comment>
<sequence length="124" mass="14036">MHVIQVDHRVHDHDPAAWSIEIFPTVPHENSFCGEAAEVVQEETESNLSGLASTFLQNIEAKLNWLAQIMTGVGGVATASRFIDGMKKNYINKCERSREKELVELEMIKSRKALKGEAERRRTE</sequence>
<evidence type="ECO:0000313" key="1">
    <source>
        <dbReference type="EMBL" id="KAK9213748.1"/>
    </source>
</evidence>
<dbReference type="Proteomes" id="UP001428341">
    <property type="component" value="Unassembled WGS sequence"/>
</dbReference>
<dbReference type="EMBL" id="JBCGBO010000003">
    <property type="protein sequence ID" value="KAK9213748.1"/>
    <property type="molecule type" value="Genomic_DNA"/>
</dbReference>
<evidence type="ECO:0000313" key="2">
    <source>
        <dbReference type="Proteomes" id="UP001428341"/>
    </source>
</evidence>
<dbReference type="AlphaFoldDB" id="A0AAP0QP21"/>
<name>A0AAP0QP21_9ROSI</name>
<gene>
    <name evidence="1" type="ORF">WN944_005733</name>
</gene>
<organism evidence="1 2">
    <name type="scientific">Citrus x changshan-huyou</name>
    <dbReference type="NCBI Taxonomy" id="2935761"/>
    <lineage>
        <taxon>Eukaryota</taxon>
        <taxon>Viridiplantae</taxon>
        <taxon>Streptophyta</taxon>
        <taxon>Embryophyta</taxon>
        <taxon>Tracheophyta</taxon>
        <taxon>Spermatophyta</taxon>
        <taxon>Magnoliopsida</taxon>
        <taxon>eudicotyledons</taxon>
        <taxon>Gunneridae</taxon>
        <taxon>Pentapetalae</taxon>
        <taxon>rosids</taxon>
        <taxon>malvids</taxon>
        <taxon>Sapindales</taxon>
        <taxon>Rutaceae</taxon>
        <taxon>Aurantioideae</taxon>
        <taxon>Citrus</taxon>
    </lineage>
</organism>
<reference evidence="1 2" key="1">
    <citation type="submission" date="2024-05" db="EMBL/GenBank/DDBJ databases">
        <title>Haplotype-resolved chromosome-level genome assembly of Huyou (Citrus changshanensis).</title>
        <authorList>
            <person name="Miao C."/>
            <person name="Chen W."/>
            <person name="Wu Y."/>
            <person name="Wang L."/>
            <person name="Zhao S."/>
            <person name="Grierson D."/>
            <person name="Xu C."/>
            <person name="Chen K."/>
        </authorList>
    </citation>
    <scope>NUCLEOTIDE SEQUENCE [LARGE SCALE GENOMIC DNA]</scope>
    <source>
        <strain evidence="1">01-14</strain>
        <tissue evidence="1">Leaf</tissue>
    </source>
</reference>
<proteinExistence type="predicted"/>